<comment type="similarity">
    <text evidence="1 4">Belongs to the aldehyde dehydrogenase family.</text>
</comment>
<evidence type="ECO:0000256" key="3">
    <source>
        <dbReference type="PROSITE-ProRule" id="PRU10007"/>
    </source>
</evidence>
<evidence type="ECO:0000256" key="4">
    <source>
        <dbReference type="RuleBase" id="RU003345"/>
    </source>
</evidence>
<dbReference type="Gene3D" id="3.40.605.10">
    <property type="entry name" value="Aldehyde Dehydrogenase, Chain A, domain 1"/>
    <property type="match status" value="1"/>
</dbReference>
<dbReference type="InterPro" id="IPR015590">
    <property type="entry name" value="Aldehyde_DH_dom"/>
</dbReference>
<evidence type="ECO:0000259" key="5">
    <source>
        <dbReference type="Pfam" id="PF00171"/>
    </source>
</evidence>
<dbReference type="InterPro" id="IPR016162">
    <property type="entry name" value="Ald_DH_N"/>
</dbReference>
<comment type="caution">
    <text evidence="6">The sequence shown here is derived from an EMBL/GenBank/DDBJ whole genome shotgun (WGS) entry which is preliminary data.</text>
</comment>
<feature type="domain" description="Aldehyde dehydrogenase" evidence="5">
    <location>
        <begin position="19"/>
        <end position="483"/>
    </location>
</feature>
<dbReference type="FunFam" id="3.40.605.10:FF:000007">
    <property type="entry name" value="NAD/NADP-dependent betaine aldehyde dehydrogenase"/>
    <property type="match status" value="1"/>
</dbReference>
<dbReference type="Gene3D" id="3.40.309.10">
    <property type="entry name" value="Aldehyde Dehydrogenase, Chain A, domain 2"/>
    <property type="match status" value="1"/>
</dbReference>
<dbReference type="PANTHER" id="PTHR42804">
    <property type="entry name" value="ALDEHYDE DEHYDROGENASE"/>
    <property type="match status" value="1"/>
</dbReference>
<evidence type="ECO:0000313" key="6">
    <source>
        <dbReference type="EMBL" id="OHV41080.1"/>
    </source>
</evidence>
<dbReference type="RefSeq" id="WP_071083139.1">
    <property type="nucleotide sequence ID" value="NZ_MBLM01000058.1"/>
</dbReference>
<keyword evidence="7" id="KW-1185">Reference proteome</keyword>
<dbReference type="InterPro" id="IPR016161">
    <property type="entry name" value="Ald_DH/histidinol_DH"/>
</dbReference>
<dbReference type="Pfam" id="PF00171">
    <property type="entry name" value="Aldedh"/>
    <property type="match status" value="1"/>
</dbReference>
<dbReference type="CDD" id="cd07089">
    <property type="entry name" value="ALDH_CddD-AldA-like"/>
    <property type="match status" value="1"/>
</dbReference>
<dbReference type="AlphaFoldDB" id="A0A1S1R4H0"/>
<organism evidence="6 7">
    <name type="scientific">Parafrankia colletiae</name>
    <dbReference type="NCBI Taxonomy" id="573497"/>
    <lineage>
        <taxon>Bacteria</taxon>
        <taxon>Bacillati</taxon>
        <taxon>Actinomycetota</taxon>
        <taxon>Actinomycetes</taxon>
        <taxon>Frankiales</taxon>
        <taxon>Frankiaceae</taxon>
        <taxon>Parafrankia</taxon>
    </lineage>
</organism>
<dbReference type="InterPro" id="IPR029510">
    <property type="entry name" value="Ald_DH_CS_GLU"/>
</dbReference>
<name>A0A1S1R4H0_9ACTN</name>
<evidence type="ECO:0000256" key="1">
    <source>
        <dbReference type="ARBA" id="ARBA00009986"/>
    </source>
</evidence>
<accession>A0A1S1R4H0</accession>
<gene>
    <name evidence="6" type="ORF">CC117_12775</name>
</gene>
<reference evidence="7" key="1">
    <citation type="submission" date="2016-07" db="EMBL/GenBank/DDBJ databases">
        <title>Sequence Frankia sp. strain CcI1.17.</title>
        <authorList>
            <person name="Ghodhbane-Gtari F."/>
            <person name="Swanson E."/>
            <person name="Gueddou A."/>
            <person name="Morris K."/>
            <person name="Hezbri K."/>
            <person name="Ktari A."/>
            <person name="Nouioui I."/>
            <person name="Abebe-Akele F."/>
            <person name="Simpson S."/>
            <person name="Thomas K."/>
            <person name="Gtari M."/>
            <person name="Tisa L.S."/>
            <person name="Hurst S."/>
        </authorList>
    </citation>
    <scope>NUCLEOTIDE SEQUENCE [LARGE SCALE GENOMIC DNA]</scope>
    <source>
        <strain evidence="7">Cc1.17</strain>
    </source>
</reference>
<dbReference type="SUPFAM" id="SSF53720">
    <property type="entry name" value="ALDH-like"/>
    <property type="match status" value="1"/>
</dbReference>
<dbReference type="PROSITE" id="PS00687">
    <property type="entry name" value="ALDEHYDE_DEHYDR_GLU"/>
    <property type="match status" value="1"/>
</dbReference>
<feature type="active site" evidence="3">
    <location>
        <position position="259"/>
    </location>
</feature>
<proteinExistence type="inferred from homology"/>
<evidence type="ECO:0000313" key="7">
    <source>
        <dbReference type="Proteomes" id="UP000179627"/>
    </source>
</evidence>
<dbReference type="FunFam" id="3.40.605.10:FF:000026">
    <property type="entry name" value="Aldehyde dehydrogenase, putative"/>
    <property type="match status" value="1"/>
</dbReference>
<dbReference type="Proteomes" id="UP000179627">
    <property type="component" value="Unassembled WGS sequence"/>
</dbReference>
<dbReference type="InterPro" id="IPR016163">
    <property type="entry name" value="Ald_DH_C"/>
</dbReference>
<sequence>MTYAGLNSAKLLIGGRLVDAEGGATYDNINPATEASIGVAADASAADVEAAIDAARTAFDTTSWSTDVALRVRCLRQLQDALAKHSEPLRALATAEVGLPTKIIHSTIDGPIEGIGWVADLLEKYEFSQDYGMGDIPGFGAHRWVEREPYGVVGAITPWNQPFQVNLAKVAPALAAGNTVVLKAAPTTPWCASAIGKIVAEHTDIPAGVFNVITSSVNDRGEELITDPRVDLISFTGSTAVGRRIMKLGSETIKKCFLELGGKSANIVFEDADFRGSIGLSTFMVCLHAGQGCATLSRLLLPRSRFEEGVQFAAQMLSAMPYGDPLDPNNVMGPLNSERHRDRVEAMVERAKAAGGTPIVGGSRPKQFEKGYYFEPTLFADMPEDSEIVRNEVFGPVLVAVPFEDDEDAIRIANDSIFGLSGAVFSGDHERSKAVARKIRAGTMIVDGGIYYGHDVPFGGYKQSGIGRESGKLGFEEYLQVKALCEPA</sequence>
<dbReference type="OrthoDB" id="6882680at2"/>
<dbReference type="EMBL" id="MBLM01000058">
    <property type="protein sequence ID" value="OHV41080.1"/>
    <property type="molecule type" value="Genomic_DNA"/>
</dbReference>
<keyword evidence="2 4" id="KW-0560">Oxidoreductase</keyword>
<evidence type="ECO:0000256" key="2">
    <source>
        <dbReference type="ARBA" id="ARBA00023002"/>
    </source>
</evidence>
<dbReference type="GO" id="GO:0016620">
    <property type="term" value="F:oxidoreductase activity, acting on the aldehyde or oxo group of donors, NAD or NADP as acceptor"/>
    <property type="evidence" value="ECO:0007669"/>
    <property type="project" value="InterPro"/>
</dbReference>
<protein>
    <submittedName>
        <fullName evidence="6">Aldehyde dehydrogenase</fullName>
    </submittedName>
</protein>
<dbReference type="PANTHER" id="PTHR42804:SF1">
    <property type="entry name" value="ALDEHYDE DEHYDROGENASE-RELATED"/>
    <property type="match status" value="1"/>
</dbReference>